<accession>A0A8D8ZZC7</accession>
<dbReference type="EMBL" id="HBUF01545522">
    <property type="protein sequence ID" value="CAG6756783.1"/>
    <property type="molecule type" value="Transcribed_RNA"/>
</dbReference>
<dbReference type="EMBL" id="HBUF01545521">
    <property type="protein sequence ID" value="CAG6756782.1"/>
    <property type="molecule type" value="Transcribed_RNA"/>
</dbReference>
<organism evidence="1">
    <name type="scientific">Cacopsylla melanoneura</name>
    <dbReference type="NCBI Taxonomy" id="428564"/>
    <lineage>
        <taxon>Eukaryota</taxon>
        <taxon>Metazoa</taxon>
        <taxon>Ecdysozoa</taxon>
        <taxon>Arthropoda</taxon>
        <taxon>Hexapoda</taxon>
        <taxon>Insecta</taxon>
        <taxon>Pterygota</taxon>
        <taxon>Neoptera</taxon>
        <taxon>Paraneoptera</taxon>
        <taxon>Hemiptera</taxon>
        <taxon>Sternorrhyncha</taxon>
        <taxon>Psylloidea</taxon>
        <taxon>Psyllidae</taxon>
        <taxon>Psyllinae</taxon>
        <taxon>Cacopsylla</taxon>
    </lineage>
</organism>
<reference evidence="1" key="1">
    <citation type="submission" date="2021-05" db="EMBL/GenBank/DDBJ databases">
        <authorList>
            <person name="Alioto T."/>
            <person name="Alioto T."/>
            <person name="Gomez Garrido J."/>
        </authorList>
    </citation>
    <scope>NUCLEOTIDE SEQUENCE</scope>
</reference>
<protein>
    <submittedName>
        <fullName evidence="1">Uncharacterized protein</fullName>
    </submittedName>
</protein>
<sequence>MSLISCSKHSISPVQMDLKLSSSNTCSLDRNLFCVQTLYLTSFSGSTQLSGPISFILCIKGSRDKLYVRRFAPWTTESVTANLVNFKIFSRGFDSSRFSI</sequence>
<evidence type="ECO:0000313" key="1">
    <source>
        <dbReference type="EMBL" id="CAG6756783.1"/>
    </source>
</evidence>
<name>A0A8D8ZZC7_9HEMI</name>
<dbReference type="AlphaFoldDB" id="A0A8D8ZZC7"/>
<proteinExistence type="predicted"/>